<evidence type="ECO:0000259" key="2">
    <source>
        <dbReference type="Pfam" id="PF21788"/>
    </source>
</evidence>
<name>A0A2S2N697_SCHGA</name>
<dbReference type="AlphaFoldDB" id="A0A2S2N697"/>
<dbReference type="InterPro" id="IPR048366">
    <property type="entry name" value="TNP-like_GBD"/>
</dbReference>
<dbReference type="Pfam" id="PF21788">
    <property type="entry name" value="TNP-like_GBD"/>
    <property type="match status" value="1"/>
</dbReference>
<reference evidence="4" key="1">
    <citation type="submission" date="2018-04" db="EMBL/GenBank/DDBJ databases">
        <title>Transcriptome of Schizaphis graminum biotype I.</title>
        <authorList>
            <person name="Scully E.D."/>
            <person name="Geib S.M."/>
            <person name="Palmer N.A."/>
            <person name="Koch K."/>
            <person name="Bradshaw J."/>
            <person name="Heng-Moss T."/>
            <person name="Sarath G."/>
        </authorList>
    </citation>
    <scope>NUCLEOTIDE SEQUENCE</scope>
</reference>
<feature type="domain" description="Transposable element P transposase-like RNase H" evidence="1">
    <location>
        <begin position="62"/>
        <end position="193"/>
    </location>
</feature>
<dbReference type="EMBL" id="GGMR01000046">
    <property type="protein sequence ID" value="MBY12665.1"/>
    <property type="molecule type" value="Transcribed_RNA"/>
</dbReference>
<dbReference type="PANTHER" id="PTHR47577">
    <property type="entry name" value="THAP DOMAIN-CONTAINING PROTEIN 6"/>
    <property type="match status" value="1"/>
</dbReference>
<evidence type="ECO:0000313" key="4">
    <source>
        <dbReference type="EMBL" id="MBY12665.1"/>
    </source>
</evidence>
<feature type="domain" description="Transposable element P transposase-like GTP-binding insertion" evidence="2">
    <location>
        <begin position="232"/>
        <end position="343"/>
    </location>
</feature>
<sequence>MNIIGNHSFKATIAQENSTLEEKLLSLSLYKRGAKSYDLLSKLFTLPGRRTLTNLLSKIPTDTGIDNTLIKVLKENVKNLSSKQRYCVVLFDEVSLDANIQYNDSTGSISGFEDNGLSRTQHFADHSLVFMIRGVVKKYKQPISYTFCKSTTSSHDLAHQIRKVLQAIHSTGLKVVATICDQGATNTAAINILKNDTKAEYLKKNLQYKNEFYEVKCDTENLRVIHLYDPPHLLKGIRNNLLNKNVIFNVNGQQKEASWEDVVALYNIDSNIEDVRMLPRLTSEHVERNKIKKMKVKNAVQVLSERVSSIMSYLSSIKVLSEKAKDTANFCLLFDQLFDSVNGSFDKVVDGKIYRTAVKKNSPHHKLWEDMLKILDSMYYINPHTKKRSSPQPPTVKNWTTTIKGFQEVYKVLHDNGIRSILLRNFNQDSLENFYGAMRAHGYRNNNPTCEMFASSYRTLLLNNLMSAHSPGSNCEEDFGEGTLTSYQSLFEMYADTQEIEEEDQEKRVADGMPKLSSCDSEVLKNVASQTKNYIAGYTIKKLDKVLFNNCSMCLSQVCSSSISKDHDLTVARDYKPGNKLLLKYPNIVFSELVQNTIDIIGYNLPSICHHKKLKVELTNIITNNLNVNIIECVDHGALFPKKFISFMIKLIVNNWCTQINRIMKGKLNLAKTETDIIKLNAYNRYVKFSKRTRYSSV</sequence>
<feature type="domain" description="Transposable element P transposase-like RNase H C-terminal" evidence="3">
    <location>
        <begin position="426"/>
        <end position="458"/>
    </location>
</feature>
<dbReference type="Pfam" id="PF21789">
    <property type="entry name" value="TNP-like_RNaseH_C"/>
    <property type="match status" value="1"/>
</dbReference>
<evidence type="ECO:0000259" key="1">
    <source>
        <dbReference type="Pfam" id="PF21787"/>
    </source>
</evidence>
<dbReference type="InterPro" id="IPR048365">
    <property type="entry name" value="TNP-like_RNaseH_N"/>
</dbReference>
<protein>
    <submittedName>
        <fullName evidence="4">Transposable element P transposase</fullName>
    </submittedName>
</protein>
<accession>A0A2S2N697</accession>
<organism evidence="4">
    <name type="scientific">Schizaphis graminum</name>
    <name type="common">Green bug aphid</name>
    <dbReference type="NCBI Taxonomy" id="13262"/>
    <lineage>
        <taxon>Eukaryota</taxon>
        <taxon>Metazoa</taxon>
        <taxon>Ecdysozoa</taxon>
        <taxon>Arthropoda</taxon>
        <taxon>Hexapoda</taxon>
        <taxon>Insecta</taxon>
        <taxon>Pterygota</taxon>
        <taxon>Neoptera</taxon>
        <taxon>Paraneoptera</taxon>
        <taxon>Hemiptera</taxon>
        <taxon>Sternorrhyncha</taxon>
        <taxon>Aphidomorpha</taxon>
        <taxon>Aphidoidea</taxon>
        <taxon>Aphididae</taxon>
        <taxon>Aphidini</taxon>
        <taxon>Schizaphis</taxon>
    </lineage>
</organism>
<proteinExistence type="predicted"/>
<dbReference type="PANTHER" id="PTHR47577:SF2">
    <property type="entry name" value="THAP DOMAIN CONTAINING 9"/>
    <property type="match status" value="1"/>
</dbReference>
<evidence type="ECO:0000259" key="3">
    <source>
        <dbReference type="Pfam" id="PF21789"/>
    </source>
</evidence>
<gene>
    <name evidence="4" type="primary">T_16</name>
    <name evidence="4" type="ORF">g.115897</name>
</gene>
<dbReference type="InterPro" id="IPR048367">
    <property type="entry name" value="TNP-like_RNaseH_C"/>
</dbReference>
<dbReference type="Pfam" id="PF21787">
    <property type="entry name" value="TNP-like_RNaseH_N"/>
    <property type="match status" value="1"/>
</dbReference>